<reference evidence="3" key="1">
    <citation type="submission" date="2020-06" db="EMBL/GenBank/DDBJ databases">
        <title>Draft genome sequences of strains closely related to Aspergillus parafelis and Aspergillus hiratsukae.</title>
        <authorList>
            <person name="Dos Santos R.A.C."/>
            <person name="Rivero-Menendez O."/>
            <person name="Steenwyk J.L."/>
            <person name="Mead M.E."/>
            <person name="Goldman G.H."/>
            <person name="Alastruey-Izquierdo A."/>
            <person name="Rokas A."/>
        </authorList>
    </citation>
    <scope>NUCLEOTIDE SEQUENCE</scope>
    <source>
        <strain evidence="3">CNM-CM5793</strain>
        <strain evidence="4">CNM-CM6106</strain>
    </source>
</reference>
<evidence type="ECO:0000313" key="4">
    <source>
        <dbReference type="EMBL" id="KAF7160436.1"/>
    </source>
</evidence>
<evidence type="ECO:0000313" key="5">
    <source>
        <dbReference type="Proteomes" id="UP000630445"/>
    </source>
</evidence>
<protein>
    <submittedName>
        <fullName evidence="3">Uncharacterized protein</fullName>
    </submittedName>
</protein>
<accession>A0A8H6P7C6</accession>
<dbReference type="InterPro" id="IPR015419">
    <property type="entry name" value="CTAG/Pcc1"/>
</dbReference>
<evidence type="ECO:0000313" key="3">
    <source>
        <dbReference type="EMBL" id="KAF7118947.1"/>
    </source>
</evidence>
<comment type="similarity">
    <text evidence="1">Belongs to the CTAG/PCC1 family.</text>
</comment>
<evidence type="ECO:0000256" key="1">
    <source>
        <dbReference type="ARBA" id="ARBA00007073"/>
    </source>
</evidence>
<keyword evidence="5" id="KW-1185">Reference proteome</keyword>
<dbReference type="FunFam" id="3.30.310.50:FF:000011">
    <property type="entry name" value="Transcription factor Pcc1"/>
    <property type="match status" value="1"/>
</dbReference>
<evidence type="ECO:0000256" key="2">
    <source>
        <dbReference type="SAM" id="SignalP"/>
    </source>
</evidence>
<dbReference type="Proteomes" id="UP000662466">
    <property type="component" value="Unassembled WGS sequence"/>
</dbReference>
<dbReference type="Proteomes" id="UP000630445">
    <property type="component" value="Unassembled WGS sequence"/>
</dbReference>
<sequence length="310" mass="31135">MKFTGIVASLAVASSASALAIPQTPVQATLMRLNNALNNVEGLVGGLLSGVCQQVDLTQVQTQLVDIKGQLTQLVPVSVPTKRDIMGTANDVATPATTVAGSEVNTVQGVAQPVTDVAGGAVGTVQGVAGAPVSAALGVAGGAVGTVENTAGGLVGNVQNMASGPVSTVTGTAGVNTLAQDLVSKVQSGALTAAGLASILNQAGLASSPITSVLAGLLNRLASSALQALEVDAELSPFVRRSFALKSPTQSSTTDEDEAAKTVLETTYRATTNRMLRVAVNGFMESLGVVLGVMEELDVDVLSEEIQEEK</sequence>
<dbReference type="Gene3D" id="3.30.310.50">
    <property type="entry name" value="Alpha-D-phosphohexomutase, C-terminal domain"/>
    <property type="match status" value="1"/>
</dbReference>
<dbReference type="EMBL" id="JACBAD010002055">
    <property type="protein sequence ID" value="KAF7118947.1"/>
    <property type="molecule type" value="Genomic_DNA"/>
</dbReference>
<dbReference type="OrthoDB" id="10025739at2759"/>
<proteinExistence type="inferred from homology"/>
<feature type="signal peptide" evidence="2">
    <location>
        <begin position="1"/>
        <end position="18"/>
    </location>
</feature>
<organism evidence="3 5">
    <name type="scientific">Aspergillus hiratsukae</name>
    <dbReference type="NCBI Taxonomy" id="1194566"/>
    <lineage>
        <taxon>Eukaryota</taxon>
        <taxon>Fungi</taxon>
        <taxon>Dikarya</taxon>
        <taxon>Ascomycota</taxon>
        <taxon>Pezizomycotina</taxon>
        <taxon>Eurotiomycetes</taxon>
        <taxon>Eurotiomycetidae</taxon>
        <taxon>Eurotiales</taxon>
        <taxon>Aspergillaceae</taxon>
        <taxon>Aspergillus</taxon>
        <taxon>Aspergillus subgen. Fumigati</taxon>
    </lineage>
</organism>
<dbReference type="AlphaFoldDB" id="A0A8H6P7C6"/>
<comment type="caution">
    <text evidence="3">The sequence shown here is derived from an EMBL/GenBank/DDBJ whole genome shotgun (WGS) entry which is preliminary data.</text>
</comment>
<dbReference type="EMBL" id="JACBAF010002261">
    <property type="protein sequence ID" value="KAF7160436.1"/>
    <property type="molecule type" value="Genomic_DNA"/>
</dbReference>
<feature type="chain" id="PRO_5036430951" evidence="2">
    <location>
        <begin position="19"/>
        <end position="310"/>
    </location>
</feature>
<name>A0A8H6P7C6_9EURO</name>
<keyword evidence="2" id="KW-0732">Signal</keyword>
<dbReference type="Pfam" id="PF09341">
    <property type="entry name" value="Pcc1"/>
    <property type="match status" value="1"/>
</dbReference>
<gene>
    <name evidence="3" type="ORF">CNMCM5793_008585</name>
    <name evidence="4" type="ORF">CNMCM6106_007916</name>
</gene>